<dbReference type="Proteomes" id="UP001396334">
    <property type="component" value="Unassembled WGS sequence"/>
</dbReference>
<dbReference type="Gene3D" id="3.90.190.10">
    <property type="entry name" value="Protein tyrosine phosphatase superfamily"/>
    <property type="match status" value="1"/>
</dbReference>
<evidence type="ECO:0000313" key="1">
    <source>
        <dbReference type="EMBL" id="KAK9033248.1"/>
    </source>
</evidence>
<sequence length="610" mass="69213">MAVRKFEVQDVEVKDGENICMNSGSSNMKFEGNPEKFKVIMEDESMDIVEDLHGANAVSRALISPSVASLAVSHPIALLSSPIVVEAVMIKNLDASSKGCIQLIQVTFQPFPCLDRSLLLGSSNLNLNHVIEKPSWNLEGIVDLVTGISINELNLVHSVKLKKNGNISKLNFARKVYSRRTSIFGSNMVRKTPNEIDFGTAIDKRSGLYALRDRVKKFSYESVDVQFEKLERECSTRLIDANALIKGDDPYEFRLLLMDENEIFGIITLDRERARSITIAKTIVVTRKRPLKPKDIRISGDTTNVSTFPVWEIINEHQIVTSYHHALRTHLPICSMQGVVVFGIEGEYAVIRSLIRVLEGGVEGKRQVDKPDEMKREASLSFFVKYLERYYFLICFVVYIHSEKETIRSSSFGHTTFADWMKARPELYSIIHMLLQRDTMGSLGYASLNPSLTMVVESANGRPHEIDVVVALRNGEVLGSQTVLKIDHCPGCQNASLPERIDGAPNFREISGFHVYRVAAPIIDDIRSVIKRIDSSKGGQPIFWHNMREEHVVYINGRPFVLSEVERTYKNMLECMVIDRERVERMEARLKEDILRGAQRYSRTRQEEEV</sequence>
<dbReference type="EMBL" id="JBBPBN010000008">
    <property type="protein sequence ID" value="KAK9033248.1"/>
    <property type="molecule type" value="Genomic_DNA"/>
</dbReference>
<accession>A0ABR2T7U8</accession>
<name>A0ABR2T7U8_9ROSI</name>
<gene>
    <name evidence="1" type="ORF">V6N11_018283</name>
</gene>
<reference evidence="1 2" key="1">
    <citation type="journal article" date="2024" name="G3 (Bethesda)">
        <title>Genome assembly of Hibiscus sabdariffa L. provides insights into metabolisms of medicinal natural products.</title>
        <authorList>
            <person name="Kim T."/>
        </authorList>
    </citation>
    <scope>NUCLEOTIDE SEQUENCE [LARGE SCALE GENOMIC DNA]</scope>
    <source>
        <strain evidence="1">TK-2024</strain>
        <tissue evidence="1">Old leaves</tissue>
    </source>
</reference>
<organism evidence="1 2">
    <name type="scientific">Hibiscus sabdariffa</name>
    <name type="common">roselle</name>
    <dbReference type="NCBI Taxonomy" id="183260"/>
    <lineage>
        <taxon>Eukaryota</taxon>
        <taxon>Viridiplantae</taxon>
        <taxon>Streptophyta</taxon>
        <taxon>Embryophyta</taxon>
        <taxon>Tracheophyta</taxon>
        <taxon>Spermatophyta</taxon>
        <taxon>Magnoliopsida</taxon>
        <taxon>eudicotyledons</taxon>
        <taxon>Gunneridae</taxon>
        <taxon>Pentapetalae</taxon>
        <taxon>rosids</taxon>
        <taxon>malvids</taxon>
        <taxon>Malvales</taxon>
        <taxon>Malvaceae</taxon>
        <taxon>Malvoideae</taxon>
        <taxon>Hibiscus</taxon>
    </lineage>
</organism>
<dbReference type="SUPFAM" id="SSF52799">
    <property type="entry name" value="(Phosphotyrosine protein) phosphatases II"/>
    <property type="match status" value="1"/>
</dbReference>
<protein>
    <submittedName>
        <fullName evidence="1">Uncharacterized protein</fullName>
    </submittedName>
</protein>
<evidence type="ECO:0000313" key="2">
    <source>
        <dbReference type="Proteomes" id="UP001396334"/>
    </source>
</evidence>
<keyword evidence="2" id="KW-1185">Reference proteome</keyword>
<proteinExistence type="predicted"/>
<dbReference type="InterPro" id="IPR029021">
    <property type="entry name" value="Prot-tyrosine_phosphatase-like"/>
</dbReference>
<comment type="caution">
    <text evidence="1">The sequence shown here is derived from an EMBL/GenBank/DDBJ whole genome shotgun (WGS) entry which is preliminary data.</text>
</comment>
<dbReference type="Pfam" id="PF14566">
    <property type="entry name" value="PTPlike_phytase"/>
    <property type="match status" value="1"/>
</dbReference>